<evidence type="ECO:0000313" key="3">
    <source>
        <dbReference type="Proteomes" id="UP001412067"/>
    </source>
</evidence>
<organism evidence="2 3">
    <name type="scientific">Platanthera guangdongensis</name>
    <dbReference type="NCBI Taxonomy" id="2320717"/>
    <lineage>
        <taxon>Eukaryota</taxon>
        <taxon>Viridiplantae</taxon>
        <taxon>Streptophyta</taxon>
        <taxon>Embryophyta</taxon>
        <taxon>Tracheophyta</taxon>
        <taxon>Spermatophyta</taxon>
        <taxon>Magnoliopsida</taxon>
        <taxon>Liliopsida</taxon>
        <taxon>Asparagales</taxon>
        <taxon>Orchidaceae</taxon>
        <taxon>Orchidoideae</taxon>
        <taxon>Orchideae</taxon>
        <taxon>Orchidinae</taxon>
        <taxon>Platanthera</taxon>
    </lineage>
</organism>
<proteinExistence type="predicted"/>
<keyword evidence="3" id="KW-1185">Reference proteome</keyword>
<accession>A0ABR2M3C5</accession>
<reference evidence="2 3" key="1">
    <citation type="journal article" date="2022" name="Nat. Plants">
        <title>Genomes of leafy and leafless Platanthera orchids illuminate the evolution of mycoheterotrophy.</title>
        <authorList>
            <person name="Li M.H."/>
            <person name="Liu K.W."/>
            <person name="Li Z."/>
            <person name="Lu H.C."/>
            <person name="Ye Q.L."/>
            <person name="Zhang D."/>
            <person name="Wang J.Y."/>
            <person name="Li Y.F."/>
            <person name="Zhong Z.M."/>
            <person name="Liu X."/>
            <person name="Yu X."/>
            <person name="Liu D.K."/>
            <person name="Tu X.D."/>
            <person name="Liu B."/>
            <person name="Hao Y."/>
            <person name="Liao X.Y."/>
            <person name="Jiang Y.T."/>
            <person name="Sun W.H."/>
            <person name="Chen J."/>
            <person name="Chen Y.Q."/>
            <person name="Ai Y."/>
            <person name="Zhai J.W."/>
            <person name="Wu S.S."/>
            <person name="Zhou Z."/>
            <person name="Hsiao Y.Y."/>
            <person name="Wu W.L."/>
            <person name="Chen Y.Y."/>
            <person name="Lin Y.F."/>
            <person name="Hsu J.L."/>
            <person name="Li C.Y."/>
            <person name="Wang Z.W."/>
            <person name="Zhao X."/>
            <person name="Zhong W.Y."/>
            <person name="Ma X.K."/>
            <person name="Ma L."/>
            <person name="Huang J."/>
            <person name="Chen G.Z."/>
            <person name="Huang M.Z."/>
            <person name="Huang L."/>
            <person name="Peng D.H."/>
            <person name="Luo Y.B."/>
            <person name="Zou S.Q."/>
            <person name="Chen S.P."/>
            <person name="Lan S."/>
            <person name="Tsai W.C."/>
            <person name="Van de Peer Y."/>
            <person name="Liu Z.J."/>
        </authorList>
    </citation>
    <scope>NUCLEOTIDE SEQUENCE [LARGE SCALE GENOMIC DNA]</scope>
    <source>
        <strain evidence="2">Lor288</strain>
    </source>
</reference>
<sequence>MHCHPDEGFGGGEVRRGRVRYDVFMAFRLAAEQRRLWRGWFSKSSKYASWLSSKRPADLPYCLKRVKMIQQNPVMGEFASLTPTPNRDNLAILAEETLPESDVGAPRQIPKHLGSQKGANSQLRRLPPKLPGTTL</sequence>
<name>A0ABR2M3C5_9ASPA</name>
<comment type="caution">
    <text evidence="2">The sequence shown here is derived from an EMBL/GenBank/DDBJ whole genome shotgun (WGS) entry which is preliminary data.</text>
</comment>
<evidence type="ECO:0000256" key="1">
    <source>
        <dbReference type="SAM" id="MobiDB-lite"/>
    </source>
</evidence>
<evidence type="ECO:0000313" key="2">
    <source>
        <dbReference type="EMBL" id="KAK8958209.1"/>
    </source>
</evidence>
<feature type="region of interest" description="Disordered" evidence="1">
    <location>
        <begin position="101"/>
        <end position="135"/>
    </location>
</feature>
<dbReference type="Proteomes" id="UP001412067">
    <property type="component" value="Unassembled WGS sequence"/>
</dbReference>
<protein>
    <submittedName>
        <fullName evidence="2">Uncharacterized protein</fullName>
    </submittedName>
</protein>
<dbReference type="EMBL" id="JBBWWR010000012">
    <property type="protein sequence ID" value="KAK8958209.1"/>
    <property type="molecule type" value="Genomic_DNA"/>
</dbReference>
<gene>
    <name evidence="2" type="ORF">KSP40_PGU010496</name>
</gene>